<protein>
    <submittedName>
        <fullName evidence="3">Uncharacterized protein</fullName>
    </submittedName>
</protein>
<accession>A0A833GXH1</accession>
<feature type="region of interest" description="Disordered" evidence="2">
    <location>
        <begin position="1"/>
        <end position="20"/>
    </location>
</feature>
<evidence type="ECO:0000256" key="2">
    <source>
        <dbReference type="SAM" id="MobiDB-lite"/>
    </source>
</evidence>
<dbReference type="EMBL" id="WBUI01000036">
    <property type="protein sequence ID" value="KAB2929167.1"/>
    <property type="molecule type" value="Genomic_DNA"/>
</dbReference>
<dbReference type="Proteomes" id="UP000460298">
    <property type="component" value="Unassembled WGS sequence"/>
</dbReference>
<dbReference type="AlphaFoldDB" id="A0A833GXH1"/>
<name>A0A833GXH1_9LEPT</name>
<proteinExistence type="predicted"/>
<evidence type="ECO:0000256" key="1">
    <source>
        <dbReference type="SAM" id="Coils"/>
    </source>
</evidence>
<comment type="caution">
    <text evidence="3">The sequence shown here is derived from an EMBL/GenBank/DDBJ whole genome shotgun (WGS) entry which is preliminary data.</text>
</comment>
<gene>
    <name evidence="3" type="ORF">F9K24_20805</name>
</gene>
<reference evidence="3 4" key="1">
    <citation type="submission" date="2019-10" db="EMBL/GenBank/DDBJ databases">
        <title>Extracellular Electron Transfer in a Candidatus Methanoperedens spp. Enrichment Culture.</title>
        <authorList>
            <person name="Berger S."/>
            <person name="Rangel Shaw D."/>
            <person name="Berben T."/>
            <person name="In 'T Zandt M."/>
            <person name="Frank J."/>
            <person name="Reimann J."/>
            <person name="Jetten M.S.M."/>
            <person name="Welte C.U."/>
        </authorList>
    </citation>
    <scope>NUCLEOTIDE SEQUENCE [LARGE SCALE GENOMIC DNA]</scope>
    <source>
        <strain evidence="3">SB12</strain>
    </source>
</reference>
<keyword evidence="1" id="KW-0175">Coiled coil</keyword>
<sequence>MKPPKLKKLPEPPKNQTLSSMQRYVERLEEVQSENAERWQPYQDYLNELDELKKKAETLRRQFNYEKIFPQRRKVHLKNDNRRKPSPELIRLRKEQERIERDLAKTKSTDKKKLSKLQSNLKKIIQKIDEATELDPNDPLLRAE</sequence>
<evidence type="ECO:0000313" key="4">
    <source>
        <dbReference type="Proteomes" id="UP000460298"/>
    </source>
</evidence>
<feature type="coiled-coil region" evidence="1">
    <location>
        <begin position="89"/>
        <end position="134"/>
    </location>
</feature>
<evidence type="ECO:0000313" key="3">
    <source>
        <dbReference type="EMBL" id="KAB2929167.1"/>
    </source>
</evidence>
<organism evidence="3 4">
    <name type="scientific">Leptonema illini</name>
    <dbReference type="NCBI Taxonomy" id="183"/>
    <lineage>
        <taxon>Bacteria</taxon>
        <taxon>Pseudomonadati</taxon>
        <taxon>Spirochaetota</taxon>
        <taxon>Spirochaetia</taxon>
        <taxon>Leptospirales</taxon>
        <taxon>Leptospiraceae</taxon>
        <taxon>Leptonema</taxon>
    </lineage>
</organism>